<keyword evidence="6" id="KW-0539">Nucleus</keyword>
<keyword evidence="2" id="KW-0479">Metal-binding</keyword>
<dbReference type="GO" id="GO:0005634">
    <property type="term" value="C:nucleus"/>
    <property type="evidence" value="ECO:0007669"/>
    <property type="project" value="UniProtKB-SubCell"/>
</dbReference>
<keyword evidence="3" id="KW-0677">Repeat</keyword>
<keyword evidence="5" id="KW-0862">Zinc</keyword>
<dbReference type="AlphaFoldDB" id="A0A9Q0QVW2"/>
<dbReference type="SUPFAM" id="SSF57667">
    <property type="entry name" value="beta-beta-alpha zinc fingers"/>
    <property type="match status" value="2"/>
</dbReference>
<evidence type="ECO:0000256" key="7">
    <source>
        <dbReference type="SAM" id="MobiDB-lite"/>
    </source>
</evidence>
<dbReference type="Proteomes" id="UP001141806">
    <property type="component" value="Unassembled WGS sequence"/>
</dbReference>
<dbReference type="PANTHER" id="PTHR46144">
    <property type="entry name" value="ZINC FINGER PROTEIN 385B-LIKE"/>
    <property type="match status" value="1"/>
</dbReference>
<dbReference type="InterPro" id="IPR003604">
    <property type="entry name" value="Matrin/U1-like-C_Znf_C2H2"/>
</dbReference>
<dbReference type="PANTHER" id="PTHR46144:SF6">
    <property type="entry name" value="C2H2-TYPE DOMAIN-CONTAINING PROTEIN"/>
    <property type="match status" value="1"/>
</dbReference>
<name>A0A9Q0QVW2_9MAGN</name>
<dbReference type="Pfam" id="PF12874">
    <property type="entry name" value="zf-met"/>
    <property type="match status" value="2"/>
</dbReference>
<dbReference type="GO" id="GO:0003676">
    <property type="term" value="F:nucleic acid binding"/>
    <property type="evidence" value="ECO:0007669"/>
    <property type="project" value="InterPro"/>
</dbReference>
<evidence type="ECO:0000313" key="10">
    <source>
        <dbReference type="Proteomes" id="UP001141806"/>
    </source>
</evidence>
<evidence type="ECO:0000256" key="6">
    <source>
        <dbReference type="ARBA" id="ARBA00023242"/>
    </source>
</evidence>
<dbReference type="OrthoDB" id="434647at2759"/>
<accession>A0A9Q0QVW2</accession>
<keyword evidence="10" id="KW-1185">Reference proteome</keyword>
<dbReference type="Gene3D" id="3.30.160.60">
    <property type="entry name" value="Classic Zinc Finger"/>
    <property type="match status" value="2"/>
</dbReference>
<evidence type="ECO:0000256" key="1">
    <source>
        <dbReference type="ARBA" id="ARBA00004123"/>
    </source>
</evidence>
<evidence type="ECO:0000256" key="3">
    <source>
        <dbReference type="ARBA" id="ARBA00022737"/>
    </source>
</evidence>
<feature type="region of interest" description="Disordered" evidence="7">
    <location>
        <begin position="106"/>
        <end position="176"/>
    </location>
</feature>
<dbReference type="InterPro" id="IPR051868">
    <property type="entry name" value="ZN346_ZMAT4"/>
</dbReference>
<dbReference type="GO" id="GO:0008270">
    <property type="term" value="F:zinc ion binding"/>
    <property type="evidence" value="ECO:0007669"/>
    <property type="project" value="UniProtKB-KW"/>
</dbReference>
<sequence>MFCPFHLSSWSLALFDSWLPSQPKCLCLFSFAVWHVIRMPAGLRPLNGTEPFRAANHNPLGWSKPKTFPSMNGAWKKGTKKTKIVQSAWCEICRIDCNSKDVLDQHKMGKKHKKNLEKLEQPRKPASAPAATATLAEKDTGKKENPAADKGKTVGGQQGKKKGAPSLESEEDLETKRRKVMEGGAAADAVRVCTICNVVCNSQTVFDYHLAGQKHANLLKKQAASAGT</sequence>
<protein>
    <recommendedName>
        <fullName evidence="8">U1-type domain-containing protein</fullName>
    </recommendedName>
</protein>
<evidence type="ECO:0000313" key="9">
    <source>
        <dbReference type="EMBL" id="KAJ4973722.1"/>
    </source>
</evidence>
<comment type="subcellular location">
    <subcellularLocation>
        <location evidence="1">Nucleus</location>
    </subcellularLocation>
</comment>
<evidence type="ECO:0000256" key="2">
    <source>
        <dbReference type="ARBA" id="ARBA00022723"/>
    </source>
</evidence>
<evidence type="ECO:0000256" key="4">
    <source>
        <dbReference type="ARBA" id="ARBA00022771"/>
    </source>
</evidence>
<evidence type="ECO:0000256" key="5">
    <source>
        <dbReference type="ARBA" id="ARBA00022833"/>
    </source>
</evidence>
<dbReference type="InterPro" id="IPR036236">
    <property type="entry name" value="Znf_C2H2_sf"/>
</dbReference>
<reference evidence="9" key="1">
    <citation type="journal article" date="2023" name="Plant J.">
        <title>The genome of the king protea, Protea cynaroides.</title>
        <authorList>
            <person name="Chang J."/>
            <person name="Duong T.A."/>
            <person name="Schoeman C."/>
            <person name="Ma X."/>
            <person name="Roodt D."/>
            <person name="Barker N."/>
            <person name="Li Z."/>
            <person name="Van de Peer Y."/>
            <person name="Mizrachi E."/>
        </authorList>
    </citation>
    <scope>NUCLEOTIDE SEQUENCE</scope>
    <source>
        <tissue evidence="9">Young leaves</tissue>
    </source>
</reference>
<feature type="domain" description="U1-type" evidence="8">
    <location>
        <begin position="188"/>
        <end position="222"/>
    </location>
</feature>
<dbReference type="SMART" id="SM00451">
    <property type="entry name" value="ZnF_U1"/>
    <property type="match status" value="2"/>
</dbReference>
<evidence type="ECO:0000259" key="8">
    <source>
        <dbReference type="SMART" id="SM00451"/>
    </source>
</evidence>
<dbReference type="EMBL" id="JAMYWD010000004">
    <property type="protein sequence ID" value="KAJ4973722.1"/>
    <property type="molecule type" value="Genomic_DNA"/>
</dbReference>
<feature type="compositionally biased region" description="Low complexity" evidence="7">
    <location>
        <begin position="125"/>
        <end position="135"/>
    </location>
</feature>
<proteinExistence type="predicted"/>
<gene>
    <name evidence="9" type="ORF">NE237_006896</name>
</gene>
<dbReference type="InterPro" id="IPR013087">
    <property type="entry name" value="Znf_C2H2_type"/>
</dbReference>
<feature type="compositionally biased region" description="Basic and acidic residues" evidence="7">
    <location>
        <begin position="136"/>
        <end position="152"/>
    </location>
</feature>
<comment type="caution">
    <text evidence="9">The sequence shown here is derived from an EMBL/GenBank/DDBJ whole genome shotgun (WGS) entry which is preliminary data.</text>
</comment>
<keyword evidence="4" id="KW-0863">Zinc-finger</keyword>
<feature type="domain" description="U1-type" evidence="8">
    <location>
        <begin position="85"/>
        <end position="119"/>
    </location>
</feature>
<organism evidence="9 10">
    <name type="scientific">Protea cynaroides</name>
    <dbReference type="NCBI Taxonomy" id="273540"/>
    <lineage>
        <taxon>Eukaryota</taxon>
        <taxon>Viridiplantae</taxon>
        <taxon>Streptophyta</taxon>
        <taxon>Embryophyta</taxon>
        <taxon>Tracheophyta</taxon>
        <taxon>Spermatophyta</taxon>
        <taxon>Magnoliopsida</taxon>
        <taxon>Proteales</taxon>
        <taxon>Proteaceae</taxon>
        <taxon>Protea</taxon>
    </lineage>
</organism>